<evidence type="ECO:0000313" key="3">
    <source>
        <dbReference type="Proteomes" id="UP001059836"/>
    </source>
</evidence>
<evidence type="ECO:0000313" key="2">
    <source>
        <dbReference type="EMBL" id="QHN33573.1"/>
    </source>
</evidence>
<dbReference type="Proteomes" id="UP001059836">
    <property type="component" value="Chromosome"/>
</dbReference>
<reference evidence="2" key="1">
    <citation type="journal article" date="2021" name="Nat. Microbiol.">
        <title>Cocultivation of an ultrasmall environmental parasitic bacterium with lytic ability against bacteria associated with wastewater foams.</title>
        <authorList>
            <person name="Batinovic S."/>
            <person name="Rose J.J.A."/>
            <person name="Ratcliffe J."/>
            <person name="Seviour R.J."/>
            <person name="Petrovski S."/>
        </authorList>
    </citation>
    <scope>NUCLEOTIDE SEQUENCE</scope>
    <source>
        <strain evidence="2">CON9</strain>
    </source>
</reference>
<dbReference type="RefSeq" id="WP_213245725.1">
    <property type="nucleotide sequence ID" value="NZ_CP045806.1"/>
</dbReference>
<organism evidence="2 3">
    <name type="scientific">Gordonia pseudamarae</name>
    <dbReference type="NCBI Taxonomy" id="2831662"/>
    <lineage>
        <taxon>Bacteria</taxon>
        <taxon>Bacillati</taxon>
        <taxon>Actinomycetota</taxon>
        <taxon>Actinomycetes</taxon>
        <taxon>Mycobacteriales</taxon>
        <taxon>Gordoniaceae</taxon>
        <taxon>Gordonia</taxon>
    </lineage>
</organism>
<feature type="compositionally biased region" description="Basic and acidic residues" evidence="1">
    <location>
        <begin position="41"/>
        <end position="57"/>
    </location>
</feature>
<protein>
    <recommendedName>
        <fullName evidence="4">Transposase</fullName>
    </recommendedName>
</protein>
<feature type="region of interest" description="Disordered" evidence="1">
    <location>
        <begin position="30"/>
        <end position="57"/>
    </location>
</feature>
<name>A0ABX6IC46_9ACTN</name>
<sequence>MRSSAWSPESTQLAIRRLHVHEKAGKAEYVAQEPTAPTHNARLDPPAEHLRDLITTN</sequence>
<evidence type="ECO:0000256" key="1">
    <source>
        <dbReference type="SAM" id="MobiDB-lite"/>
    </source>
</evidence>
<evidence type="ECO:0008006" key="4">
    <source>
        <dbReference type="Google" id="ProtNLM"/>
    </source>
</evidence>
<proteinExistence type="predicted"/>
<gene>
    <name evidence="2" type="ORF">GII31_00270</name>
</gene>
<keyword evidence="3" id="KW-1185">Reference proteome</keyword>
<accession>A0ABX6IC46</accession>
<dbReference type="EMBL" id="CP045809">
    <property type="protein sequence ID" value="QHN33573.1"/>
    <property type="molecule type" value="Genomic_DNA"/>
</dbReference>